<protein>
    <submittedName>
        <fullName evidence="2">Conotoxin</fullName>
    </submittedName>
</protein>
<feature type="signal peptide" evidence="1">
    <location>
        <begin position="1"/>
        <end position="25"/>
    </location>
</feature>
<evidence type="ECO:0000313" key="2">
    <source>
        <dbReference type="EMBL" id="AMP44740.1"/>
    </source>
</evidence>
<dbReference type="AlphaFoldDB" id="A0A142C1N9"/>
<accession>A0A142C1N9</accession>
<feature type="chain" id="PRO_5007493464" evidence="1">
    <location>
        <begin position="26"/>
        <end position="75"/>
    </location>
</feature>
<name>A0A142C1N9_CONBE</name>
<evidence type="ECO:0000256" key="1">
    <source>
        <dbReference type="SAM" id="SignalP"/>
    </source>
</evidence>
<proteinExistence type="evidence at transcript level"/>
<keyword evidence="1" id="KW-0732">Signal</keyword>
<sequence>MSLSLARSAVVMLVLLLAFDNFVDVQPRQTTRGASSFSDLLSKGYRLLSCSGNSCGGPSDCSRCSCNFNVCMEVV</sequence>
<reference evidence="2" key="1">
    <citation type="submission" date="2015-12" db="EMBL/GenBank/DDBJ databases">
        <title>High throughput identification of novel conotoxins from the Chinese tubular cone snail Conus betulinus by multitranscriptome sequencing.</title>
        <authorList>
            <person name="Ruan Z."/>
            <person name="Peng C."/>
            <person name="Shi Q."/>
            <person name="Yao G."/>
            <person name="Gao B.-M."/>
        </authorList>
    </citation>
    <scope>NUCLEOTIDE SEQUENCE</scope>
</reference>
<dbReference type="EMBL" id="KU563992">
    <property type="protein sequence ID" value="AMP44740.1"/>
    <property type="molecule type" value="mRNA"/>
</dbReference>
<organism evidence="2">
    <name type="scientific">Conus betulinus</name>
    <name type="common">Beech cone</name>
    <dbReference type="NCBI Taxonomy" id="89764"/>
    <lineage>
        <taxon>Eukaryota</taxon>
        <taxon>Metazoa</taxon>
        <taxon>Spiralia</taxon>
        <taxon>Lophotrochozoa</taxon>
        <taxon>Mollusca</taxon>
        <taxon>Gastropoda</taxon>
        <taxon>Caenogastropoda</taxon>
        <taxon>Neogastropoda</taxon>
        <taxon>Conoidea</taxon>
        <taxon>Conidae</taxon>
        <taxon>Conus</taxon>
        <taxon>Dendroconus</taxon>
    </lineage>
</organism>